<evidence type="ECO:0000313" key="3">
    <source>
        <dbReference type="Proteomes" id="UP000295302"/>
    </source>
</evidence>
<proteinExistence type="predicted"/>
<comment type="caution">
    <text evidence="2">The sequence shown here is derived from an EMBL/GenBank/DDBJ whole genome shotgun (WGS) entry which is preliminary data.</text>
</comment>
<gene>
    <name evidence="2" type="ORF">E1286_30515</name>
</gene>
<sequence>MRTTAELEERLARPSAGLVGDLGRLEGDIMILGAGGKLGPSLVRLALNATRGDRRIIAVSRFSEPGLADDLRAAGATVVAADVADDRALRELPDAPNVVFLVGAKFGTHGREHTAWFTNTYLPGRVAERFAGSRIAALSTGNVYPLVPVAGGGCAEDHPVGPVGDYAMSCLGRERVLTHFSEAAGTPMSLIRLNYAVELRYGVLVDLAQKVLAGEPIDLTTGQVNVVWQGYANEVALRSLLLASTPPYVLNVTGPELISVRQAAQALGDVLGKEPVFTGEEAPTALLSNASRCHGLFGYPELTPAELIEHTARWVAEGGPLLGKPTKFDRRDGRF</sequence>
<name>A0A4R4YF70_9ACTN</name>
<dbReference type="Pfam" id="PF01370">
    <property type="entry name" value="Epimerase"/>
    <property type="match status" value="1"/>
</dbReference>
<dbReference type="SUPFAM" id="SSF51735">
    <property type="entry name" value="NAD(P)-binding Rossmann-fold domains"/>
    <property type="match status" value="1"/>
</dbReference>
<evidence type="ECO:0000313" key="2">
    <source>
        <dbReference type="EMBL" id="TDD42509.1"/>
    </source>
</evidence>
<reference evidence="2 3" key="1">
    <citation type="submission" date="2019-03" db="EMBL/GenBank/DDBJ databases">
        <title>Draft genome sequences of novel Actinobacteria.</title>
        <authorList>
            <person name="Sahin N."/>
            <person name="Ay H."/>
            <person name="Saygin H."/>
        </authorList>
    </citation>
    <scope>NUCLEOTIDE SEQUENCE [LARGE SCALE GENOMIC DNA]</scope>
    <source>
        <strain evidence="2 3">CH32</strain>
    </source>
</reference>
<dbReference type="Proteomes" id="UP000295302">
    <property type="component" value="Unassembled WGS sequence"/>
</dbReference>
<dbReference type="RefSeq" id="WP_132618007.1">
    <property type="nucleotide sequence ID" value="NZ_SMKQ01000125.1"/>
</dbReference>
<organism evidence="2 3">
    <name type="scientific">Nonomuraea terrae</name>
    <dbReference type="NCBI Taxonomy" id="2530383"/>
    <lineage>
        <taxon>Bacteria</taxon>
        <taxon>Bacillati</taxon>
        <taxon>Actinomycetota</taxon>
        <taxon>Actinomycetes</taxon>
        <taxon>Streptosporangiales</taxon>
        <taxon>Streptosporangiaceae</taxon>
        <taxon>Nonomuraea</taxon>
    </lineage>
</organism>
<dbReference type="AlphaFoldDB" id="A0A4R4YF70"/>
<dbReference type="EMBL" id="SMKQ01000125">
    <property type="protein sequence ID" value="TDD42509.1"/>
    <property type="molecule type" value="Genomic_DNA"/>
</dbReference>
<dbReference type="Gene3D" id="3.40.50.720">
    <property type="entry name" value="NAD(P)-binding Rossmann-like Domain"/>
    <property type="match status" value="1"/>
</dbReference>
<protein>
    <submittedName>
        <fullName evidence="2">NAD(P)-dependent oxidoreductase</fullName>
    </submittedName>
</protein>
<accession>A0A4R4YF70</accession>
<dbReference type="InterPro" id="IPR001509">
    <property type="entry name" value="Epimerase_deHydtase"/>
</dbReference>
<dbReference type="OrthoDB" id="9785845at2"/>
<feature type="domain" description="NAD-dependent epimerase/dehydratase" evidence="1">
    <location>
        <begin position="29"/>
        <end position="193"/>
    </location>
</feature>
<keyword evidence="3" id="KW-1185">Reference proteome</keyword>
<evidence type="ECO:0000259" key="1">
    <source>
        <dbReference type="Pfam" id="PF01370"/>
    </source>
</evidence>
<dbReference type="InterPro" id="IPR036291">
    <property type="entry name" value="NAD(P)-bd_dom_sf"/>
</dbReference>